<protein>
    <submittedName>
        <fullName evidence="2">Uncharacterized protein</fullName>
    </submittedName>
</protein>
<comment type="caution">
    <text evidence="2">The sequence shown here is derived from an EMBL/GenBank/DDBJ whole genome shotgun (WGS) entry which is preliminary data.</text>
</comment>
<name>A0A8H6G182_9LECA</name>
<evidence type="ECO:0000256" key="1">
    <source>
        <dbReference type="SAM" id="MobiDB-lite"/>
    </source>
</evidence>
<keyword evidence="3" id="KW-1185">Reference proteome</keyword>
<feature type="compositionally biased region" description="Basic and acidic residues" evidence="1">
    <location>
        <begin position="105"/>
        <end position="125"/>
    </location>
</feature>
<evidence type="ECO:0000313" key="3">
    <source>
        <dbReference type="Proteomes" id="UP000578531"/>
    </source>
</evidence>
<reference evidence="2 3" key="1">
    <citation type="journal article" date="2020" name="Genomics">
        <title>Complete, high-quality genomes from long-read metagenomic sequencing of two wolf lichen thalli reveals enigmatic genome architecture.</title>
        <authorList>
            <person name="McKenzie S.K."/>
            <person name="Walston R.F."/>
            <person name="Allen J.L."/>
        </authorList>
    </citation>
    <scope>NUCLEOTIDE SEQUENCE [LARGE SCALE GENOMIC DNA]</scope>
    <source>
        <strain evidence="2">WasteWater2</strain>
    </source>
</reference>
<dbReference type="Proteomes" id="UP000578531">
    <property type="component" value="Unassembled WGS sequence"/>
</dbReference>
<sequence>MIISEFRQQNWLSGYTDDKRPALLRQILADHTEWGIQEDFNVDLADGYLTSGYSPPLSLSLPHSRVQVSISGFLSTLWTPTSKRMESKCCIYPNTCECTSSPLRPNDEKAHKAISSKEERGGGEEKAIKDIVGKLRGREVAM</sequence>
<dbReference type="RefSeq" id="XP_037167952.1">
    <property type="nucleotide sequence ID" value="XM_037305087.1"/>
</dbReference>
<accession>A0A8H6G182</accession>
<organism evidence="2 3">
    <name type="scientific">Letharia columbiana</name>
    <dbReference type="NCBI Taxonomy" id="112416"/>
    <lineage>
        <taxon>Eukaryota</taxon>
        <taxon>Fungi</taxon>
        <taxon>Dikarya</taxon>
        <taxon>Ascomycota</taxon>
        <taxon>Pezizomycotina</taxon>
        <taxon>Lecanoromycetes</taxon>
        <taxon>OSLEUM clade</taxon>
        <taxon>Lecanoromycetidae</taxon>
        <taxon>Lecanorales</taxon>
        <taxon>Lecanorineae</taxon>
        <taxon>Parmeliaceae</taxon>
        <taxon>Letharia</taxon>
    </lineage>
</organism>
<gene>
    <name evidence="2" type="ORF">HO173_003159</name>
</gene>
<evidence type="ECO:0000313" key="2">
    <source>
        <dbReference type="EMBL" id="KAF6238653.1"/>
    </source>
</evidence>
<proteinExistence type="predicted"/>
<dbReference type="EMBL" id="JACCJC010000008">
    <property type="protein sequence ID" value="KAF6238653.1"/>
    <property type="molecule type" value="Genomic_DNA"/>
</dbReference>
<feature type="region of interest" description="Disordered" evidence="1">
    <location>
        <begin position="102"/>
        <end position="125"/>
    </location>
</feature>
<dbReference type="GeneID" id="59284828"/>
<dbReference type="AlphaFoldDB" id="A0A8H6G182"/>